<reference evidence="5 6" key="1">
    <citation type="submission" date="2019-08" db="EMBL/GenBank/DDBJ databases">
        <title>Draft genome sequences of two oriental melons (Cucumis melo L. var makuwa).</title>
        <authorList>
            <person name="Kwon S.-Y."/>
        </authorList>
    </citation>
    <scope>NUCLEOTIDE SEQUENCE [LARGE SCALE GENOMIC DNA]</scope>
    <source>
        <strain evidence="6">cv. SW 3</strain>
        <tissue evidence="5">Leaf</tissue>
    </source>
</reference>
<evidence type="ECO:0000256" key="1">
    <source>
        <dbReference type="PROSITE-ProRule" id="PRU00047"/>
    </source>
</evidence>
<feature type="compositionally biased region" description="Low complexity" evidence="2">
    <location>
        <begin position="179"/>
        <end position="191"/>
    </location>
</feature>
<evidence type="ECO:0000313" key="5">
    <source>
        <dbReference type="EMBL" id="KAA0055498.1"/>
    </source>
</evidence>
<dbReference type="GO" id="GO:0015074">
    <property type="term" value="P:DNA integration"/>
    <property type="evidence" value="ECO:0007669"/>
    <property type="project" value="InterPro"/>
</dbReference>
<feature type="region of interest" description="Disordered" evidence="2">
    <location>
        <begin position="164"/>
        <end position="205"/>
    </location>
</feature>
<keyword evidence="1" id="KW-0479">Metal-binding</keyword>
<dbReference type="PANTHER" id="PTHR11439">
    <property type="entry name" value="GAG-POL-RELATED RETROTRANSPOSON"/>
    <property type="match status" value="1"/>
</dbReference>
<sequence length="947" mass="107595">MTSATLNMLAADKLNGNNYASWKNTINTVLIIDDLRFVLVEECPQVPTANATRTIREPYERWAKANEKARAYILTSLSEVLAKKHESILTAREIMDSLQEMFEMNGAVIDEASQVSFILESLPESFLQFRSNAVMNKIAYTLTTLLNELQTFESLMKIKGQKGETNVATSTRKFHRRSTSGTKSMPSSSGNKKWKKKNGGQGNKANLAAAKTTKKAKAAKGICFHCNQEGHWKRNCPKYLAEKKKVKQGKMTKRPFTGKGHRAKEPLELVHSDLCGPMNVKARGGFEYFITFTDDYSRYGYVYLMQHKSEALEKFKEYKAEVENALSKTIKIFRSDRGGEYMDLKFQNYLMECGIVSQLSAPVQTAVYILNCVPSKSVSETPLKLWNGRKGYPKGTRGGYFYDPKDNKMFVSKNATFLEEDHIREHKPRSKIVLNELSKETTEPSTRVVEAPSALTRVVHVGSSTRTHQPQSLREPRRSGRVTNLPIRYMSLTETLTVISDGDIEDPLTFKKAMEDVDKDEWIKAMNLELESMYFNSVWDLVDQPDGVKPIGCKWIYKRKRGADGKVQTFKARLVAKGYTQVEGVDYEETFSPVAMLKSIRILLSIAAYFDYEIWQMDVKTAFLNGNLEETIYMQQPEGFIIPGLLTDIKQWLATQFQMKDLGEAQFVLGIQIFRDRKNKILALSQASYIDKIVVKYSMQNSKRGLLPFRHEVTLSKEQCPKTPQDVEEMRHIPYASAVGSLMYVMLCTRPDICYAVGIVSRYQSNPALAHWTVVKTILKYLRRTRDYMLVYGFKDLILTGYTDSDFQTDRDSRKSTLGSVFTLNGGAVVWRSIKQGCIADSTVEAEYVAACEAAKEAVWLRNFLIDLEVVPNMSKPITLYCDNSGAVANSREPRSHKRGKHIERKYHLIREIVHRGDVIVTQIASTHNVADPFTKPLMAKVFEGHL</sequence>
<dbReference type="InterPro" id="IPR013103">
    <property type="entry name" value="RVT_2"/>
</dbReference>
<dbReference type="SUPFAM" id="SSF53098">
    <property type="entry name" value="Ribonuclease H-like"/>
    <property type="match status" value="1"/>
</dbReference>
<dbReference type="InterPro" id="IPR012337">
    <property type="entry name" value="RNaseH-like_sf"/>
</dbReference>
<dbReference type="Pfam" id="PF00098">
    <property type="entry name" value="zf-CCHC"/>
    <property type="match status" value="1"/>
</dbReference>
<keyword evidence="1" id="KW-0863">Zinc-finger</keyword>
<dbReference type="SUPFAM" id="SSF57756">
    <property type="entry name" value="Retrovirus zinc finger-like domains"/>
    <property type="match status" value="1"/>
</dbReference>
<comment type="caution">
    <text evidence="5">The sequence shown here is derived from an EMBL/GenBank/DDBJ whole genome shotgun (WGS) entry which is preliminary data.</text>
</comment>
<keyword evidence="1" id="KW-0862">Zinc</keyword>
<dbReference type="Pfam" id="PF07727">
    <property type="entry name" value="RVT_2"/>
    <property type="match status" value="2"/>
</dbReference>
<dbReference type="Gene3D" id="3.30.420.10">
    <property type="entry name" value="Ribonuclease H-like superfamily/Ribonuclease H"/>
    <property type="match status" value="1"/>
</dbReference>
<dbReference type="GO" id="GO:0008270">
    <property type="term" value="F:zinc ion binding"/>
    <property type="evidence" value="ECO:0007669"/>
    <property type="project" value="UniProtKB-KW"/>
</dbReference>
<dbReference type="InterPro" id="IPR036397">
    <property type="entry name" value="RNaseH_sf"/>
</dbReference>
<dbReference type="PROSITE" id="PS50158">
    <property type="entry name" value="ZF_CCHC"/>
    <property type="match status" value="1"/>
</dbReference>
<organism evidence="5 6">
    <name type="scientific">Cucumis melo var. makuwa</name>
    <name type="common">Oriental melon</name>
    <dbReference type="NCBI Taxonomy" id="1194695"/>
    <lineage>
        <taxon>Eukaryota</taxon>
        <taxon>Viridiplantae</taxon>
        <taxon>Streptophyta</taxon>
        <taxon>Embryophyta</taxon>
        <taxon>Tracheophyta</taxon>
        <taxon>Spermatophyta</taxon>
        <taxon>Magnoliopsida</taxon>
        <taxon>eudicotyledons</taxon>
        <taxon>Gunneridae</taxon>
        <taxon>Pentapetalae</taxon>
        <taxon>rosids</taxon>
        <taxon>fabids</taxon>
        <taxon>Cucurbitales</taxon>
        <taxon>Cucurbitaceae</taxon>
        <taxon>Benincaseae</taxon>
        <taxon>Cucumis</taxon>
    </lineage>
</organism>
<dbReference type="PANTHER" id="PTHR11439:SF496">
    <property type="entry name" value="RNA-DIRECTED DNA POLYMERASE"/>
    <property type="match status" value="1"/>
</dbReference>
<gene>
    <name evidence="5" type="ORF">E6C27_scaffold221G00770</name>
</gene>
<protein>
    <submittedName>
        <fullName evidence="5">Gag-pol fusion protein</fullName>
    </submittedName>
</protein>
<dbReference type="Pfam" id="PF00665">
    <property type="entry name" value="rve"/>
    <property type="match status" value="1"/>
</dbReference>
<evidence type="ECO:0000259" key="4">
    <source>
        <dbReference type="PROSITE" id="PS50994"/>
    </source>
</evidence>
<name>A0A5A7UKD1_CUCMM</name>
<dbReference type="InterPro" id="IPR001878">
    <property type="entry name" value="Znf_CCHC"/>
</dbReference>
<accession>A0A5A7UKD1</accession>
<dbReference type="EMBL" id="SSTE01008534">
    <property type="protein sequence ID" value="KAA0055498.1"/>
    <property type="molecule type" value="Genomic_DNA"/>
</dbReference>
<dbReference type="PROSITE" id="PS50994">
    <property type="entry name" value="INTEGRASE"/>
    <property type="match status" value="1"/>
</dbReference>
<dbReference type="InterPro" id="IPR036875">
    <property type="entry name" value="Znf_CCHC_sf"/>
</dbReference>
<dbReference type="SMART" id="SM00343">
    <property type="entry name" value="ZnF_C2HC"/>
    <property type="match status" value="1"/>
</dbReference>
<dbReference type="GO" id="GO:0003676">
    <property type="term" value="F:nucleic acid binding"/>
    <property type="evidence" value="ECO:0007669"/>
    <property type="project" value="InterPro"/>
</dbReference>
<proteinExistence type="predicted"/>
<evidence type="ECO:0000259" key="3">
    <source>
        <dbReference type="PROSITE" id="PS50158"/>
    </source>
</evidence>
<dbReference type="Gene3D" id="4.10.60.10">
    <property type="entry name" value="Zinc finger, CCHC-type"/>
    <property type="match status" value="1"/>
</dbReference>
<dbReference type="OrthoDB" id="418757at2759"/>
<dbReference type="Proteomes" id="UP000321393">
    <property type="component" value="Unassembled WGS sequence"/>
</dbReference>
<evidence type="ECO:0000256" key="2">
    <source>
        <dbReference type="SAM" id="MobiDB-lite"/>
    </source>
</evidence>
<evidence type="ECO:0000313" key="6">
    <source>
        <dbReference type="Proteomes" id="UP000321393"/>
    </source>
</evidence>
<feature type="domain" description="Integrase catalytic" evidence="4">
    <location>
        <begin position="262"/>
        <end position="362"/>
    </location>
</feature>
<dbReference type="AlphaFoldDB" id="A0A5A7UKD1"/>
<dbReference type="CDD" id="cd09272">
    <property type="entry name" value="RNase_HI_RT_Ty1"/>
    <property type="match status" value="1"/>
</dbReference>
<feature type="domain" description="CCHC-type" evidence="3">
    <location>
        <begin position="223"/>
        <end position="238"/>
    </location>
</feature>
<dbReference type="InterPro" id="IPR001584">
    <property type="entry name" value="Integrase_cat-core"/>
</dbReference>